<accession>A0AAV7Y265</accession>
<reference evidence="6" key="1">
    <citation type="submission" date="2022-08" db="EMBL/GenBank/DDBJ databases">
        <title>Novel sulphate-reducing endosymbionts in the free-living metamonad Anaeramoeba.</title>
        <authorList>
            <person name="Jerlstrom-Hultqvist J."/>
            <person name="Cepicka I."/>
            <person name="Gallot-Lavallee L."/>
            <person name="Salas-Leiva D."/>
            <person name="Curtis B.A."/>
            <person name="Zahonova K."/>
            <person name="Pipaliya S."/>
            <person name="Dacks J."/>
            <person name="Roger A.J."/>
        </authorList>
    </citation>
    <scope>NUCLEOTIDE SEQUENCE</scope>
    <source>
        <strain evidence="6">Busselton2</strain>
    </source>
</reference>
<dbReference type="PANTHER" id="PTHR11079">
    <property type="entry name" value="CYTOSINE DEAMINASE FAMILY MEMBER"/>
    <property type="match status" value="1"/>
</dbReference>
<dbReference type="PROSITE" id="PS51747">
    <property type="entry name" value="CYT_DCMP_DEAMINASES_2"/>
    <property type="match status" value="1"/>
</dbReference>
<evidence type="ECO:0000256" key="4">
    <source>
        <dbReference type="SAM" id="MobiDB-lite"/>
    </source>
</evidence>
<dbReference type="Pfam" id="PF00383">
    <property type="entry name" value="dCMP_cyt_deam_1"/>
    <property type="match status" value="1"/>
</dbReference>
<evidence type="ECO:0000256" key="2">
    <source>
        <dbReference type="ARBA" id="ARBA00022801"/>
    </source>
</evidence>
<name>A0AAV7Y265_9EUKA</name>
<dbReference type="GO" id="GO:0005737">
    <property type="term" value="C:cytoplasm"/>
    <property type="evidence" value="ECO:0007669"/>
    <property type="project" value="TreeGrafter"/>
</dbReference>
<comment type="caution">
    <text evidence="6">The sequence shown here is derived from an EMBL/GenBank/DDBJ whole genome shotgun (WGS) entry which is preliminary data.</text>
</comment>
<evidence type="ECO:0000259" key="5">
    <source>
        <dbReference type="PROSITE" id="PS51747"/>
    </source>
</evidence>
<dbReference type="InterPro" id="IPR016193">
    <property type="entry name" value="Cytidine_deaminase-like"/>
</dbReference>
<organism evidence="6 7">
    <name type="scientific">Anaeramoeba flamelloides</name>
    <dbReference type="NCBI Taxonomy" id="1746091"/>
    <lineage>
        <taxon>Eukaryota</taxon>
        <taxon>Metamonada</taxon>
        <taxon>Anaeramoebidae</taxon>
        <taxon>Anaeramoeba</taxon>
    </lineage>
</organism>
<dbReference type="PANTHER" id="PTHR11079:SF149">
    <property type="entry name" value="TRNA-SPECIFIC ADENOSINE DEAMINASE 2"/>
    <property type="match status" value="1"/>
</dbReference>
<dbReference type="Proteomes" id="UP001146793">
    <property type="component" value="Unassembled WGS sequence"/>
</dbReference>
<dbReference type="CDD" id="cd01285">
    <property type="entry name" value="nucleoside_deaminase"/>
    <property type="match status" value="1"/>
</dbReference>
<evidence type="ECO:0000313" key="7">
    <source>
        <dbReference type="Proteomes" id="UP001146793"/>
    </source>
</evidence>
<evidence type="ECO:0000313" key="6">
    <source>
        <dbReference type="EMBL" id="KAJ3423957.1"/>
    </source>
</evidence>
<dbReference type="GO" id="GO:0052717">
    <property type="term" value="F:tRNA-specific adenosine-34 deaminase activity"/>
    <property type="evidence" value="ECO:0007669"/>
    <property type="project" value="TreeGrafter"/>
</dbReference>
<keyword evidence="3" id="KW-0862">Zinc</keyword>
<dbReference type="GO" id="GO:0002100">
    <property type="term" value="P:tRNA wobble adenosine to inosine editing"/>
    <property type="evidence" value="ECO:0007669"/>
    <property type="project" value="TreeGrafter"/>
</dbReference>
<evidence type="ECO:0000256" key="3">
    <source>
        <dbReference type="ARBA" id="ARBA00022833"/>
    </source>
</evidence>
<evidence type="ECO:0000256" key="1">
    <source>
        <dbReference type="ARBA" id="ARBA00022723"/>
    </source>
</evidence>
<dbReference type="EMBL" id="JANTQA010000075">
    <property type="protein sequence ID" value="KAJ3423957.1"/>
    <property type="molecule type" value="Genomic_DNA"/>
</dbReference>
<feature type="domain" description="CMP/dCMP-type deaminase" evidence="5">
    <location>
        <begin position="9"/>
        <end position="132"/>
    </location>
</feature>
<dbReference type="GO" id="GO:0008270">
    <property type="term" value="F:zinc ion binding"/>
    <property type="evidence" value="ECO:0007669"/>
    <property type="project" value="InterPro"/>
</dbReference>
<dbReference type="PROSITE" id="PS00903">
    <property type="entry name" value="CYT_DCMP_DEAMINASES_1"/>
    <property type="match status" value="1"/>
</dbReference>
<dbReference type="InterPro" id="IPR016192">
    <property type="entry name" value="APOBEC/CMP_deaminase_Zn-bd"/>
</dbReference>
<dbReference type="GO" id="GO:0005634">
    <property type="term" value="C:nucleus"/>
    <property type="evidence" value="ECO:0007669"/>
    <property type="project" value="TreeGrafter"/>
</dbReference>
<sequence>MSNKVLFSIDEEKMMHLAIKEAEHALHTLEVPVGCVFVDQRNGRVVARSHNLTNKRKSGIFHAEILAIEQIYAQEENPEILLSNCIVFVTCEPCIMCTGALRICKIPRVVFGCINDRFGGCGTVLSINNDQNLQLGTTFQCKAHVMEKQSLGIFKKFFMRVNPFKPPEKGRKNDSRKRSLLEKASSTNIKKLFKTNQKSSDLTLLKKNKQKTGNLIFGSEMGDLKNEKENENKNINEKEKEMETKKEIEKEKEKEKEKQKEKEIEIEKEIEKEKVTEMEVELEKEKL</sequence>
<dbReference type="SUPFAM" id="SSF53927">
    <property type="entry name" value="Cytidine deaminase-like"/>
    <property type="match status" value="1"/>
</dbReference>
<dbReference type="Gene3D" id="3.40.140.10">
    <property type="entry name" value="Cytidine Deaminase, domain 2"/>
    <property type="match status" value="1"/>
</dbReference>
<feature type="region of interest" description="Disordered" evidence="4">
    <location>
        <begin position="226"/>
        <end position="269"/>
    </location>
</feature>
<gene>
    <name evidence="6" type="ORF">M0812_29588</name>
</gene>
<protein>
    <submittedName>
        <fullName evidence="6">tRNA-specific adenosine deaminase</fullName>
    </submittedName>
</protein>
<keyword evidence="1" id="KW-0479">Metal-binding</keyword>
<proteinExistence type="predicted"/>
<keyword evidence="2" id="KW-0378">Hydrolase</keyword>
<dbReference type="AlphaFoldDB" id="A0AAV7Y265"/>
<dbReference type="InterPro" id="IPR002125">
    <property type="entry name" value="CMP_dCMP_dom"/>
</dbReference>